<keyword evidence="1" id="KW-1133">Transmembrane helix</keyword>
<dbReference type="EMBL" id="LSSN01002595">
    <property type="protein sequence ID" value="OMJ15671.1"/>
    <property type="molecule type" value="Genomic_DNA"/>
</dbReference>
<keyword evidence="1" id="KW-0472">Membrane</keyword>
<accession>A0A1R1XM09</accession>
<name>A0A1R1XM09_9FUNG</name>
<comment type="caution">
    <text evidence="2">The sequence shown here is derived from an EMBL/GenBank/DDBJ whole genome shotgun (WGS) entry which is preliminary data.</text>
</comment>
<evidence type="ECO:0000313" key="2">
    <source>
        <dbReference type="EMBL" id="OMJ15671.1"/>
    </source>
</evidence>
<dbReference type="Proteomes" id="UP000187283">
    <property type="component" value="Unassembled WGS sequence"/>
</dbReference>
<organism evidence="2 3">
    <name type="scientific">Smittium culicis</name>
    <dbReference type="NCBI Taxonomy" id="133412"/>
    <lineage>
        <taxon>Eukaryota</taxon>
        <taxon>Fungi</taxon>
        <taxon>Fungi incertae sedis</taxon>
        <taxon>Zoopagomycota</taxon>
        <taxon>Kickxellomycotina</taxon>
        <taxon>Harpellomycetes</taxon>
        <taxon>Harpellales</taxon>
        <taxon>Legeriomycetaceae</taxon>
        <taxon>Smittium</taxon>
    </lineage>
</organism>
<proteinExistence type="predicted"/>
<evidence type="ECO:0000256" key="1">
    <source>
        <dbReference type="SAM" id="Phobius"/>
    </source>
</evidence>
<gene>
    <name evidence="2" type="ORF">AYI70_g7105</name>
</gene>
<evidence type="ECO:0000313" key="3">
    <source>
        <dbReference type="Proteomes" id="UP000187283"/>
    </source>
</evidence>
<dbReference type="AlphaFoldDB" id="A0A1R1XM09"/>
<sequence length="225" mass="24488">MILLKESNASCRTLISLPSVFSRAFLNSSCSKFLCTLTLAISNVCAYIPAAASGDVTCAYTAPCLIAAASHRATVTTAFRFAASIFVAVDTRRIALSRHACAAAIEFAAIRTRLYARPLPSASRSARCGKPSSAEFRLDLLVQHVGVRYGCCPRLDQYWIRRRFDEQARHRIISDRPRFARQIAIAIAFAIASAIANVIAGTASFGKAHLRHSRTGDLLQQTRAP</sequence>
<keyword evidence="3" id="KW-1185">Reference proteome</keyword>
<protein>
    <submittedName>
        <fullName evidence="2">Uncharacterized protein</fullName>
    </submittedName>
</protein>
<feature type="transmembrane region" description="Helical" evidence="1">
    <location>
        <begin position="183"/>
        <end position="205"/>
    </location>
</feature>
<reference evidence="2 3" key="1">
    <citation type="submission" date="2017-01" db="EMBL/GenBank/DDBJ databases">
        <authorList>
            <person name="Mah S.A."/>
            <person name="Swanson W.J."/>
            <person name="Moy G.W."/>
            <person name="Vacquier V.D."/>
        </authorList>
    </citation>
    <scope>NUCLEOTIDE SEQUENCE [LARGE SCALE GENOMIC DNA]</scope>
    <source>
        <strain evidence="2 3">GSMNP</strain>
    </source>
</reference>
<keyword evidence="1" id="KW-0812">Transmembrane</keyword>